<dbReference type="EMBL" id="CP034183">
    <property type="protein sequence ID" value="AZI43689.1"/>
    <property type="molecule type" value="Genomic_DNA"/>
</dbReference>
<keyword evidence="3 5" id="KW-0732">Signal</keyword>
<evidence type="ECO:0000256" key="4">
    <source>
        <dbReference type="ARBA" id="ARBA00023008"/>
    </source>
</evidence>
<dbReference type="GO" id="GO:0006825">
    <property type="term" value="P:copper ion transport"/>
    <property type="evidence" value="ECO:0007669"/>
    <property type="project" value="InterPro"/>
</dbReference>
<dbReference type="InterPro" id="IPR032694">
    <property type="entry name" value="CopC/D"/>
</dbReference>
<evidence type="ECO:0000256" key="1">
    <source>
        <dbReference type="ARBA" id="ARBA00004196"/>
    </source>
</evidence>
<evidence type="ECO:0000313" key="7">
    <source>
        <dbReference type="EMBL" id="AZI43689.1"/>
    </source>
</evidence>
<reference evidence="7 8" key="1">
    <citation type="submission" date="2018-11" db="EMBL/GenBank/DDBJ databases">
        <title>Deinococcus shelandsis sp. nov., isolated from South Shetland Islands soil of Antarctica.</title>
        <authorList>
            <person name="Tian J."/>
        </authorList>
    </citation>
    <scope>NUCLEOTIDE SEQUENCE [LARGE SCALE GENOMIC DNA]</scope>
    <source>
        <strain evidence="7 8">S14-83T</strain>
    </source>
</reference>
<evidence type="ECO:0000259" key="6">
    <source>
        <dbReference type="Pfam" id="PF04234"/>
    </source>
</evidence>
<evidence type="ECO:0000256" key="3">
    <source>
        <dbReference type="ARBA" id="ARBA00022729"/>
    </source>
</evidence>
<dbReference type="InterPro" id="IPR014755">
    <property type="entry name" value="Cu-Rt/internalin_Ig-like"/>
</dbReference>
<dbReference type="GO" id="GO:0046688">
    <property type="term" value="P:response to copper ion"/>
    <property type="evidence" value="ECO:0007669"/>
    <property type="project" value="InterPro"/>
</dbReference>
<dbReference type="AlphaFoldDB" id="A0A3G8YE78"/>
<feature type="domain" description="CopC" evidence="6">
    <location>
        <begin position="19"/>
        <end position="131"/>
    </location>
</feature>
<name>A0A3G8YE78_9DEIO</name>
<organism evidence="7 8">
    <name type="scientific">Deinococcus psychrotolerans</name>
    <dbReference type="NCBI Taxonomy" id="2489213"/>
    <lineage>
        <taxon>Bacteria</taxon>
        <taxon>Thermotogati</taxon>
        <taxon>Deinococcota</taxon>
        <taxon>Deinococci</taxon>
        <taxon>Deinococcales</taxon>
        <taxon>Deinococcaceae</taxon>
        <taxon>Deinococcus</taxon>
    </lineage>
</organism>
<keyword evidence="8" id="KW-1185">Reference proteome</keyword>
<protein>
    <submittedName>
        <fullName evidence="7">Copper resistance protein CopC</fullName>
    </submittedName>
</protein>
<keyword evidence="4" id="KW-0186">Copper</keyword>
<dbReference type="GO" id="GO:0005507">
    <property type="term" value="F:copper ion binding"/>
    <property type="evidence" value="ECO:0007669"/>
    <property type="project" value="InterPro"/>
</dbReference>
<sequence>MNKLLPLSAALLIGTALAHTQVTKVVPAQGSSVTAPSAVALTLNEPINLRFSTFKVYALPAGTDAATFTKTKINLKDDAEARADAYSSSSNMAAKLSIPLQSHLKAGQYVVMWRILSDDGHPVSGQSTFSIK</sequence>
<dbReference type="Pfam" id="PF04234">
    <property type="entry name" value="CopC"/>
    <property type="match status" value="1"/>
</dbReference>
<dbReference type="PANTHER" id="PTHR34820:SF4">
    <property type="entry name" value="INNER MEMBRANE PROTEIN YEBZ"/>
    <property type="match status" value="1"/>
</dbReference>
<dbReference type="KEGG" id="dph:EHF33_00665"/>
<comment type="subcellular location">
    <subcellularLocation>
        <location evidence="1">Cell envelope</location>
    </subcellularLocation>
</comment>
<dbReference type="Proteomes" id="UP000276417">
    <property type="component" value="Chromosome 1"/>
</dbReference>
<evidence type="ECO:0000256" key="2">
    <source>
        <dbReference type="ARBA" id="ARBA00022723"/>
    </source>
</evidence>
<dbReference type="SUPFAM" id="SSF81296">
    <property type="entry name" value="E set domains"/>
    <property type="match status" value="1"/>
</dbReference>
<dbReference type="Gene3D" id="2.60.40.1220">
    <property type="match status" value="1"/>
</dbReference>
<keyword evidence="2" id="KW-0479">Metal-binding</keyword>
<gene>
    <name evidence="7" type="ORF">EHF33_00665</name>
</gene>
<evidence type="ECO:0000256" key="5">
    <source>
        <dbReference type="SAM" id="SignalP"/>
    </source>
</evidence>
<dbReference type="GO" id="GO:0030313">
    <property type="term" value="C:cell envelope"/>
    <property type="evidence" value="ECO:0007669"/>
    <property type="project" value="UniProtKB-SubCell"/>
</dbReference>
<evidence type="ECO:0000313" key="8">
    <source>
        <dbReference type="Proteomes" id="UP000276417"/>
    </source>
</evidence>
<dbReference type="OrthoDB" id="2353937at2"/>
<dbReference type="InterPro" id="IPR007348">
    <property type="entry name" value="CopC_dom"/>
</dbReference>
<dbReference type="PANTHER" id="PTHR34820">
    <property type="entry name" value="INNER MEMBRANE PROTEIN YEBZ"/>
    <property type="match status" value="1"/>
</dbReference>
<accession>A0A3G8YE78</accession>
<dbReference type="InterPro" id="IPR014756">
    <property type="entry name" value="Ig_E-set"/>
</dbReference>
<dbReference type="GO" id="GO:0005886">
    <property type="term" value="C:plasma membrane"/>
    <property type="evidence" value="ECO:0007669"/>
    <property type="project" value="TreeGrafter"/>
</dbReference>
<proteinExistence type="predicted"/>
<feature type="signal peptide" evidence="5">
    <location>
        <begin position="1"/>
        <end position="18"/>
    </location>
</feature>
<dbReference type="GO" id="GO:0042597">
    <property type="term" value="C:periplasmic space"/>
    <property type="evidence" value="ECO:0007669"/>
    <property type="project" value="InterPro"/>
</dbReference>
<feature type="chain" id="PRO_5018016803" evidence="5">
    <location>
        <begin position="19"/>
        <end position="132"/>
    </location>
</feature>